<evidence type="ECO:0000313" key="2">
    <source>
        <dbReference type="Proteomes" id="UP000574390"/>
    </source>
</evidence>
<organism evidence="1 2">
    <name type="scientific">Perkinsus olseni</name>
    <name type="common">Perkinsus atlanticus</name>
    <dbReference type="NCBI Taxonomy" id="32597"/>
    <lineage>
        <taxon>Eukaryota</taxon>
        <taxon>Sar</taxon>
        <taxon>Alveolata</taxon>
        <taxon>Perkinsozoa</taxon>
        <taxon>Perkinsea</taxon>
        <taxon>Perkinsida</taxon>
        <taxon>Perkinsidae</taxon>
        <taxon>Perkinsus</taxon>
    </lineage>
</organism>
<keyword evidence="1" id="KW-0808">Transferase</keyword>
<feature type="non-terminal residue" evidence="1">
    <location>
        <position position="147"/>
    </location>
</feature>
<dbReference type="GO" id="GO:0008483">
    <property type="term" value="F:transaminase activity"/>
    <property type="evidence" value="ECO:0007669"/>
    <property type="project" value="UniProtKB-KW"/>
</dbReference>
<reference evidence="1 2" key="1">
    <citation type="submission" date="2020-04" db="EMBL/GenBank/DDBJ databases">
        <title>Perkinsus olseni comparative genomics.</title>
        <authorList>
            <person name="Bogema D.R."/>
        </authorList>
    </citation>
    <scope>NUCLEOTIDE SEQUENCE [LARGE SCALE GENOMIC DNA]</scope>
    <source>
        <strain evidence="1">ATCC PRA-205</strain>
    </source>
</reference>
<protein>
    <submittedName>
        <fullName evidence="1">Branched-chain-amino-acid aminotransferase</fullName>
    </submittedName>
</protein>
<gene>
    <name evidence="1" type="primary">BCAT1_2</name>
    <name evidence="1" type="ORF">FOZ62_012953</name>
</gene>
<name>A0A7J6S3X2_PEROL</name>
<feature type="non-terminal residue" evidence="1">
    <location>
        <position position="1"/>
    </location>
</feature>
<proteinExistence type="predicted"/>
<dbReference type="Proteomes" id="UP000574390">
    <property type="component" value="Unassembled WGS sequence"/>
</dbReference>
<dbReference type="EMBL" id="JABANM010017625">
    <property type="protein sequence ID" value="KAF4727451.1"/>
    <property type="molecule type" value="Genomic_DNA"/>
</dbReference>
<keyword evidence="1" id="KW-0032">Aminotransferase</keyword>
<accession>A0A7J6S3X2</accession>
<evidence type="ECO:0000313" key="1">
    <source>
        <dbReference type="EMBL" id="KAF4727451.1"/>
    </source>
</evidence>
<sequence>VSREVSGFPYPQPRVFPLLSPDCAARFLGFCTLPLDFRLERDSNRITPLENQLVVNNRLRAAPAAAILAAICSLARAYIYSMLQPPTHHRIDPASIEVATQRHLEASSTRSSFQFTSAPRLSVLPPLDTLEFGKKFSDHMLEIDYNM</sequence>
<dbReference type="AlphaFoldDB" id="A0A7J6S3X2"/>
<comment type="caution">
    <text evidence="1">The sequence shown here is derived from an EMBL/GenBank/DDBJ whole genome shotgun (WGS) entry which is preliminary data.</text>
</comment>